<reference evidence="3" key="1">
    <citation type="submission" date="2021-01" db="EMBL/GenBank/DDBJ databases">
        <authorList>
            <person name="Corre E."/>
            <person name="Pelletier E."/>
            <person name="Niang G."/>
            <person name="Scheremetjew M."/>
            <person name="Finn R."/>
            <person name="Kale V."/>
            <person name="Holt S."/>
            <person name="Cochrane G."/>
            <person name="Meng A."/>
            <person name="Brown T."/>
            <person name="Cohen L."/>
        </authorList>
    </citation>
    <scope>NUCLEOTIDE SEQUENCE</scope>
    <source>
        <strain evidence="3">UTEX LB 2760</strain>
    </source>
</reference>
<dbReference type="InterPro" id="IPR036915">
    <property type="entry name" value="Cyclin-like_sf"/>
</dbReference>
<evidence type="ECO:0000256" key="1">
    <source>
        <dbReference type="SAM" id="MobiDB-lite"/>
    </source>
</evidence>
<organism evidence="3">
    <name type="scientific">Rhodosorus marinus</name>
    <dbReference type="NCBI Taxonomy" id="101924"/>
    <lineage>
        <taxon>Eukaryota</taxon>
        <taxon>Rhodophyta</taxon>
        <taxon>Stylonematophyceae</taxon>
        <taxon>Stylonematales</taxon>
        <taxon>Stylonemataceae</taxon>
        <taxon>Rhodosorus</taxon>
    </lineage>
</organism>
<dbReference type="PANTHER" id="PTHR15615">
    <property type="match status" value="1"/>
</dbReference>
<feature type="region of interest" description="Disordered" evidence="1">
    <location>
        <begin position="173"/>
        <end position="194"/>
    </location>
</feature>
<accession>A0A7S0BJR2</accession>
<evidence type="ECO:0000259" key="2">
    <source>
        <dbReference type="SMART" id="SM00385"/>
    </source>
</evidence>
<protein>
    <recommendedName>
        <fullName evidence="2">Cyclin-like domain-containing protein</fullName>
    </recommendedName>
</protein>
<dbReference type="GO" id="GO:0019901">
    <property type="term" value="F:protein kinase binding"/>
    <property type="evidence" value="ECO:0007669"/>
    <property type="project" value="InterPro"/>
</dbReference>
<dbReference type="SUPFAM" id="SSF47954">
    <property type="entry name" value="Cyclin-like"/>
    <property type="match status" value="1"/>
</dbReference>
<dbReference type="EMBL" id="HBEK01010597">
    <property type="protein sequence ID" value="CAD8395869.1"/>
    <property type="molecule type" value="Transcribed_RNA"/>
</dbReference>
<proteinExistence type="predicted"/>
<dbReference type="AlphaFoldDB" id="A0A7S0BJR2"/>
<dbReference type="InterPro" id="IPR013922">
    <property type="entry name" value="Cyclin_PHO80-like"/>
</dbReference>
<evidence type="ECO:0000313" key="3">
    <source>
        <dbReference type="EMBL" id="CAD8395869.1"/>
    </source>
</evidence>
<dbReference type="CDD" id="cd20558">
    <property type="entry name" value="CYCLIN_ScPCL7-like"/>
    <property type="match status" value="1"/>
</dbReference>
<dbReference type="SMART" id="SM00385">
    <property type="entry name" value="CYCLIN"/>
    <property type="match status" value="1"/>
</dbReference>
<feature type="domain" description="Cyclin-like" evidence="2">
    <location>
        <begin position="46"/>
        <end position="131"/>
    </location>
</feature>
<name>A0A7S0BJR2_9RHOD</name>
<dbReference type="Gene3D" id="1.10.472.10">
    <property type="entry name" value="Cyclin-like"/>
    <property type="match status" value="1"/>
</dbReference>
<dbReference type="PANTHER" id="PTHR15615:SF108">
    <property type="entry name" value="PROTEIN CNPPD1"/>
    <property type="match status" value="1"/>
</dbReference>
<dbReference type="InterPro" id="IPR013763">
    <property type="entry name" value="Cyclin-like_dom"/>
</dbReference>
<gene>
    <name evidence="3" type="ORF">RMAR0315_LOCUS5855</name>
</gene>
<sequence>MDGVKNVLAGVITARVIYNDEYAPLRDARNFIAYHSKTLPPISPADYLRRIANYGGFSPSVLLLGLYYIDRLALHDQRFLVTSFNVNRLLITAIMLACKYLEDLKFSLHHFAVIGGVSARELQELEVDMLMRLQFSLAVAPDELNAYRRRLADEFLHLDCNNFDLRGKCTAAPRKSNPQQEFRPLQPLLPPHRV</sequence>
<dbReference type="Pfam" id="PF08613">
    <property type="entry name" value="Cyclin"/>
    <property type="match status" value="1"/>
</dbReference>